<evidence type="ECO:0000256" key="6">
    <source>
        <dbReference type="PROSITE-ProRule" id="PRU00284"/>
    </source>
</evidence>
<evidence type="ECO:0000256" key="3">
    <source>
        <dbReference type="ARBA" id="ARBA00022989"/>
    </source>
</evidence>
<keyword evidence="12" id="KW-1185">Reference proteome</keyword>
<feature type="signal peptide" evidence="9">
    <location>
        <begin position="1"/>
        <end position="18"/>
    </location>
</feature>
<evidence type="ECO:0000256" key="9">
    <source>
        <dbReference type="SAM" id="SignalP"/>
    </source>
</evidence>
<protein>
    <submittedName>
        <fullName evidence="11">Chemotaxis protein</fullName>
    </submittedName>
</protein>
<name>A0A7D4NQA8_9GAMM</name>
<sequence>MRFVTFSGLLMLAGSAQAGSEIAGIPTIGFVALVALVSAVIVGALVYLFWCNKPGSCDQEELVEQVRKISRGEDFTVEIKSETSDPRLVTALNNLLQSASEAVTKQMIEASSAQSRAQELEQQMEELNETLAACYAQQQEMSSAPVVQQTESYDRAELAGLSQKLSALVGELSEGSQQGMGSAQQVISEVSGLTDEVEHASTVIKQLEEDSSNIGTVLVLIRDIAEQTNLLALNAAIEAARAGEHGRGFAVVADEVRILAGKTQQATTEIQSIIEELQQRARNAVQVMESGQGRVGATQNEASQVSRILSEIDQNLEQLKGAQSELARVLQSD</sequence>
<evidence type="ECO:0000313" key="11">
    <source>
        <dbReference type="EMBL" id="QKI90333.1"/>
    </source>
</evidence>
<dbReference type="PANTHER" id="PTHR32089:SF119">
    <property type="entry name" value="METHYL-ACCEPTING CHEMOTAXIS PROTEIN CTPL"/>
    <property type="match status" value="1"/>
</dbReference>
<comment type="subcellular location">
    <subcellularLocation>
        <location evidence="1">Membrane</location>
        <topology evidence="1">Multi-pass membrane protein</topology>
    </subcellularLocation>
</comment>
<dbReference type="PANTHER" id="PTHR32089">
    <property type="entry name" value="METHYL-ACCEPTING CHEMOTAXIS PROTEIN MCPB"/>
    <property type="match status" value="1"/>
</dbReference>
<organism evidence="11 12">
    <name type="scientific">Thiomicrorhabdus xiamenensis</name>
    <dbReference type="NCBI Taxonomy" id="2739063"/>
    <lineage>
        <taxon>Bacteria</taxon>
        <taxon>Pseudomonadati</taxon>
        <taxon>Pseudomonadota</taxon>
        <taxon>Gammaproteobacteria</taxon>
        <taxon>Thiotrichales</taxon>
        <taxon>Piscirickettsiaceae</taxon>
        <taxon>Thiomicrorhabdus</taxon>
    </lineage>
</organism>
<dbReference type="Gene3D" id="1.10.287.950">
    <property type="entry name" value="Methyl-accepting chemotaxis protein"/>
    <property type="match status" value="1"/>
</dbReference>
<keyword evidence="3 8" id="KW-1133">Transmembrane helix</keyword>
<evidence type="ECO:0000256" key="5">
    <source>
        <dbReference type="ARBA" id="ARBA00023224"/>
    </source>
</evidence>
<keyword evidence="5 6" id="KW-0807">Transducer</keyword>
<feature type="chain" id="PRO_5028915313" evidence="9">
    <location>
        <begin position="19"/>
        <end position="333"/>
    </location>
</feature>
<reference evidence="11 12" key="1">
    <citation type="submission" date="2020-05" db="EMBL/GenBank/DDBJ databases">
        <title>Thiomicrorhabdus sediminis sp.nov. and Thiomicrorhabdus xiamenensis sp.nov., novel sulfur-oxidizing bacteria isolated from coastal sediment.</title>
        <authorList>
            <person name="Liu X."/>
        </authorList>
    </citation>
    <scope>NUCLEOTIDE SEQUENCE [LARGE SCALE GENOMIC DNA]</scope>
    <source>
        <strain evidence="11 12">G2</strain>
    </source>
</reference>
<dbReference type="InterPro" id="IPR004089">
    <property type="entry name" value="MCPsignal_dom"/>
</dbReference>
<dbReference type="Proteomes" id="UP000504724">
    <property type="component" value="Chromosome"/>
</dbReference>
<evidence type="ECO:0000313" key="12">
    <source>
        <dbReference type="Proteomes" id="UP000504724"/>
    </source>
</evidence>
<gene>
    <name evidence="11" type="ORF">HQN79_08195</name>
</gene>
<dbReference type="KEGG" id="txa:HQN79_08195"/>
<dbReference type="PROSITE" id="PS50111">
    <property type="entry name" value="CHEMOTAXIS_TRANSDUC_2"/>
    <property type="match status" value="1"/>
</dbReference>
<evidence type="ECO:0000256" key="4">
    <source>
        <dbReference type="ARBA" id="ARBA00023136"/>
    </source>
</evidence>
<evidence type="ECO:0000259" key="10">
    <source>
        <dbReference type="PROSITE" id="PS50111"/>
    </source>
</evidence>
<feature type="coiled-coil region" evidence="7">
    <location>
        <begin position="103"/>
        <end position="137"/>
    </location>
</feature>
<keyword evidence="2 8" id="KW-0812">Transmembrane</keyword>
<evidence type="ECO:0000256" key="8">
    <source>
        <dbReference type="SAM" id="Phobius"/>
    </source>
</evidence>
<keyword evidence="9" id="KW-0732">Signal</keyword>
<accession>A0A7D4NQA8</accession>
<dbReference type="GO" id="GO:0006935">
    <property type="term" value="P:chemotaxis"/>
    <property type="evidence" value="ECO:0007669"/>
    <property type="project" value="UniProtKB-ARBA"/>
</dbReference>
<feature type="domain" description="Methyl-accepting transducer" evidence="10">
    <location>
        <begin position="112"/>
        <end position="333"/>
    </location>
</feature>
<evidence type="ECO:0000256" key="1">
    <source>
        <dbReference type="ARBA" id="ARBA00004141"/>
    </source>
</evidence>
<dbReference type="Pfam" id="PF00015">
    <property type="entry name" value="MCPsignal"/>
    <property type="match status" value="1"/>
</dbReference>
<evidence type="ECO:0000256" key="7">
    <source>
        <dbReference type="SAM" id="Coils"/>
    </source>
</evidence>
<keyword evidence="7" id="KW-0175">Coiled coil</keyword>
<proteinExistence type="predicted"/>
<evidence type="ECO:0000256" key="2">
    <source>
        <dbReference type="ARBA" id="ARBA00022692"/>
    </source>
</evidence>
<dbReference type="SMART" id="SM00283">
    <property type="entry name" value="MA"/>
    <property type="match status" value="1"/>
</dbReference>
<dbReference type="AlphaFoldDB" id="A0A7D4NQA8"/>
<dbReference type="SUPFAM" id="SSF58104">
    <property type="entry name" value="Methyl-accepting chemotaxis protein (MCP) signaling domain"/>
    <property type="match status" value="1"/>
</dbReference>
<dbReference type="GO" id="GO:0016020">
    <property type="term" value="C:membrane"/>
    <property type="evidence" value="ECO:0007669"/>
    <property type="project" value="UniProtKB-SubCell"/>
</dbReference>
<dbReference type="EMBL" id="CP054020">
    <property type="protein sequence ID" value="QKI90333.1"/>
    <property type="molecule type" value="Genomic_DNA"/>
</dbReference>
<feature type="transmembrane region" description="Helical" evidence="8">
    <location>
        <begin position="28"/>
        <end position="50"/>
    </location>
</feature>
<dbReference type="GO" id="GO:0007165">
    <property type="term" value="P:signal transduction"/>
    <property type="evidence" value="ECO:0007669"/>
    <property type="project" value="UniProtKB-KW"/>
</dbReference>
<keyword evidence="4 8" id="KW-0472">Membrane</keyword>